<dbReference type="Pfam" id="PF00156">
    <property type="entry name" value="Pribosyltran"/>
    <property type="match status" value="1"/>
</dbReference>
<evidence type="ECO:0000256" key="1">
    <source>
        <dbReference type="ARBA" id="ARBA00008007"/>
    </source>
</evidence>
<sequence>MGKPGDRMGEAARMAAMIADLMFPRGCAGCDCPDAVLCVECRKLFHQHVERSLPGVVMDRWFACGWYRGFVRRAILSWKDHGDEECDGPLCEMLHDLARSCGLIDLLRGGVPYDGPILIVPAPSSRHSVRQRGRRHMMQLAKRLARDVRRTGLSAKACNALESRGVTRRSVQMQGVVQRSRRLKGHVAVRSGIDVRGVPVVLIDDIITSGTTMRRCVEVLQQAGATVVTVLALAYTPPGGSTQENDHSSSAV</sequence>
<dbReference type="Proteomes" id="UP000429211">
    <property type="component" value="Unassembled WGS sequence"/>
</dbReference>
<dbReference type="PANTHER" id="PTHR47505:SF1">
    <property type="entry name" value="DNA UTILIZATION PROTEIN YHGH"/>
    <property type="match status" value="1"/>
</dbReference>
<evidence type="ECO:0000313" key="4">
    <source>
        <dbReference type="Proteomes" id="UP000429211"/>
    </source>
</evidence>
<proteinExistence type="inferred from homology"/>
<dbReference type="InterPro" id="IPR000836">
    <property type="entry name" value="PRTase_dom"/>
</dbReference>
<protein>
    <submittedName>
        <fullName evidence="3">ComF family protein</fullName>
    </submittedName>
</protein>
<dbReference type="CDD" id="cd06223">
    <property type="entry name" value="PRTases_typeI"/>
    <property type="match status" value="1"/>
</dbReference>
<name>A0A7J5TG10_9BIFI</name>
<dbReference type="InterPro" id="IPR029057">
    <property type="entry name" value="PRTase-like"/>
</dbReference>
<comment type="similarity">
    <text evidence="1">Belongs to the ComF/GntX family.</text>
</comment>
<dbReference type="AlphaFoldDB" id="A0A7J5TG10"/>
<dbReference type="PANTHER" id="PTHR47505">
    <property type="entry name" value="DNA UTILIZATION PROTEIN YHGH"/>
    <property type="match status" value="1"/>
</dbReference>
<organism evidence="3 4">
    <name type="scientific">Bifidobacterium dentium</name>
    <dbReference type="NCBI Taxonomy" id="1689"/>
    <lineage>
        <taxon>Bacteria</taxon>
        <taxon>Bacillati</taxon>
        <taxon>Actinomycetota</taxon>
        <taxon>Actinomycetes</taxon>
        <taxon>Bifidobacteriales</taxon>
        <taxon>Bifidobacteriaceae</taxon>
        <taxon>Bifidobacterium</taxon>
    </lineage>
</organism>
<comment type="caution">
    <text evidence="3">The sequence shown here is derived from an EMBL/GenBank/DDBJ whole genome shotgun (WGS) entry which is preliminary data.</text>
</comment>
<evidence type="ECO:0000259" key="2">
    <source>
        <dbReference type="Pfam" id="PF00156"/>
    </source>
</evidence>
<feature type="domain" description="Phosphoribosyltransferase" evidence="2">
    <location>
        <begin position="132"/>
        <end position="237"/>
    </location>
</feature>
<evidence type="ECO:0000313" key="3">
    <source>
        <dbReference type="EMBL" id="KAB7459714.1"/>
    </source>
</evidence>
<dbReference type="EMBL" id="WDPD01000010">
    <property type="protein sequence ID" value="KAB7459714.1"/>
    <property type="molecule type" value="Genomic_DNA"/>
</dbReference>
<dbReference type="Gene3D" id="3.40.50.2020">
    <property type="match status" value="1"/>
</dbReference>
<gene>
    <name evidence="3" type="ORF">GBB04_08465</name>
</gene>
<accession>A0A7J5TG10</accession>
<reference evidence="3 4" key="1">
    <citation type="journal article" date="2019" name="Nat. Med.">
        <title>A library of human gut bacterial isolates paired with longitudinal multiomics data enables mechanistic microbiome research.</title>
        <authorList>
            <person name="Poyet M."/>
            <person name="Groussin M."/>
            <person name="Gibbons S.M."/>
            <person name="Avila-Pacheco J."/>
            <person name="Jiang X."/>
            <person name="Kearney S.M."/>
            <person name="Perrotta A.R."/>
            <person name="Berdy B."/>
            <person name="Zhao S."/>
            <person name="Lieberman T.D."/>
            <person name="Swanson P.K."/>
            <person name="Smith M."/>
            <person name="Roesemann S."/>
            <person name="Alexander J.E."/>
            <person name="Rich S.A."/>
            <person name="Livny J."/>
            <person name="Vlamakis H."/>
            <person name="Clish C."/>
            <person name="Bullock K."/>
            <person name="Deik A."/>
            <person name="Scott J."/>
            <person name="Pierce K.A."/>
            <person name="Xavier R.J."/>
            <person name="Alm E.J."/>
        </authorList>
    </citation>
    <scope>NUCLEOTIDE SEQUENCE [LARGE SCALE GENOMIC DNA]</scope>
    <source>
        <strain evidence="3 4">BIOML-A2</strain>
    </source>
</reference>
<dbReference type="SUPFAM" id="SSF53271">
    <property type="entry name" value="PRTase-like"/>
    <property type="match status" value="1"/>
</dbReference>
<dbReference type="InterPro" id="IPR051910">
    <property type="entry name" value="ComF/GntX_DNA_util-trans"/>
</dbReference>